<dbReference type="Gene3D" id="3.30.1130.10">
    <property type="match status" value="1"/>
</dbReference>
<protein>
    <recommendedName>
        <fullName evidence="1">Dihydroneopterin aldolase/epimerase domain-containing protein</fullName>
    </recommendedName>
</protein>
<sequence length="96" mass="11313">MKERKKKQLLKVTLHFKYSVSKNKELDDIKNLKDYTNITKFLKNYIEHTRFKTLEKLVNETVKTISKKFNLKNVKLTINKTTVAKNYGCDSLSVSN</sequence>
<dbReference type="EMBL" id="UINC01021611">
    <property type="protein sequence ID" value="SVA89519.1"/>
    <property type="molecule type" value="Genomic_DNA"/>
</dbReference>
<feature type="domain" description="Dihydroneopterin aldolase/epimerase" evidence="1">
    <location>
        <begin position="3"/>
        <end position="96"/>
    </location>
</feature>
<dbReference type="InterPro" id="IPR043133">
    <property type="entry name" value="GTP-CH-I_C/QueF"/>
</dbReference>
<name>A0A381ZK13_9ZZZZ</name>
<dbReference type="SUPFAM" id="SSF55620">
    <property type="entry name" value="Tetrahydrobiopterin biosynthesis enzymes-like"/>
    <property type="match status" value="1"/>
</dbReference>
<dbReference type="NCBIfam" id="TIGR00526">
    <property type="entry name" value="folB_dom"/>
    <property type="match status" value="1"/>
</dbReference>
<organism evidence="2">
    <name type="scientific">marine metagenome</name>
    <dbReference type="NCBI Taxonomy" id="408172"/>
    <lineage>
        <taxon>unclassified sequences</taxon>
        <taxon>metagenomes</taxon>
        <taxon>ecological metagenomes</taxon>
    </lineage>
</organism>
<dbReference type="InterPro" id="IPR006157">
    <property type="entry name" value="FolB_dom"/>
</dbReference>
<proteinExistence type="predicted"/>
<dbReference type="SMART" id="SM00905">
    <property type="entry name" value="FolB"/>
    <property type="match status" value="1"/>
</dbReference>
<evidence type="ECO:0000313" key="2">
    <source>
        <dbReference type="EMBL" id="SVA89519.1"/>
    </source>
</evidence>
<evidence type="ECO:0000259" key="1">
    <source>
        <dbReference type="SMART" id="SM00905"/>
    </source>
</evidence>
<dbReference type="GO" id="GO:0006760">
    <property type="term" value="P:folic acid-containing compound metabolic process"/>
    <property type="evidence" value="ECO:0007669"/>
    <property type="project" value="InterPro"/>
</dbReference>
<accession>A0A381ZK13</accession>
<reference evidence="2" key="1">
    <citation type="submission" date="2018-05" db="EMBL/GenBank/DDBJ databases">
        <authorList>
            <person name="Lanie J.A."/>
            <person name="Ng W.-L."/>
            <person name="Kazmierczak K.M."/>
            <person name="Andrzejewski T.M."/>
            <person name="Davidsen T.M."/>
            <person name="Wayne K.J."/>
            <person name="Tettelin H."/>
            <person name="Glass J.I."/>
            <person name="Rusch D."/>
            <person name="Podicherti R."/>
            <person name="Tsui H.-C.T."/>
            <person name="Winkler M.E."/>
        </authorList>
    </citation>
    <scope>NUCLEOTIDE SEQUENCE</scope>
</reference>
<dbReference type="GO" id="GO:0004150">
    <property type="term" value="F:dihydroneopterin aldolase activity"/>
    <property type="evidence" value="ECO:0007669"/>
    <property type="project" value="InterPro"/>
</dbReference>
<dbReference type="AlphaFoldDB" id="A0A381ZK13"/>
<gene>
    <name evidence="2" type="ORF">METZ01_LOCUS142373</name>
</gene>
<dbReference type="Pfam" id="PF02152">
    <property type="entry name" value="FolB"/>
    <property type="match status" value="1"/>
</dbReference>